<evidence type="ECO:0000256" key="9">
    <source>
        <dbReference type="ARBA" id="ARBA00022833"/>
    </source>
</evidence>
<dbReference type="FunFam" id="1.10.8.60:FF:000001">
    <property type="entry name" value="ATP-dependent zinc metalloprotease FtsH"/>
    <property type="match status" value="1"/>
</dbReference>
<dbReference type="InterPro" id="IPR037219">
    <property type="entry name" value="Peptidase_M41-like"/>
</dbReference>
<evidence type="ECO:0000256" key="13">
    <source>
        <dbReference type="ARBA" id="ARBA00023136"/>
    </source>
</evidence>
<feature type="binding site" evidence="15">
    <location>
        <position position="486"/>
    </location>
    <ligand>
        <name>Zn(2+)</name>
        <dbReference type="ChEBI" id="CHEBI:29105"/>
        <note>catalytic</note>
    </ligand>
</feature>
<dbReference type="GO" id="GO:0004176">
    <property type="term" value="F:ATP-dependent peptidase activity"/>
    <property type="evidence" value="ECO:0007669"/>
    <property type="project" value="InterPro"/>
</dbReference>
<dbReference type="SUPFAM" id="SSF52540">
    <property type="entry name" value="P-loop containing nucleoside triphosphate hydrolases"/>
    <property type="match status" value="1"/>
</dbReference>
<evidence type="ECO:0000256" key="6">
    <source>
        <dbReference type="ARBA" id="ARBA00022723"/>
    </source>
</evidence>
<keyword evidence="20" id="KW-1185">Reference proteome</keyword>
<dbReference type="Gene3D" id="1.20.58.760">
    <property type="entry name" value="Peptidase M41"/>
    <property type="match status" value="1"/>
</dbReference>
<keyword evidence="6 15" id="KW-0479">Metal-binding</keyword>
<dbReference type="SMART" id="SM00382">
    <property type="entry name" value="AAA"/>
    <property type="match status" value="1"/>
</dbReference>
<dbReference type="GO" id="GO:0030163">
    <property type="term" value="P:protein catabolic process"/>
    <property type="evidence" value="ECO:0007669"/>
    <property type="project" value="UniProtKB-UniRule"/>
</dbReference>
<feature type="transmembrane region" description="Helical" evidence="15">
    <location>
        <begin position="62"/>
        <end position="82"/>
    </location>
</feature>
<dbReference type="NCBIfam" id="TIGR01241">
    <property type="entry name" value="FtsH_fam"/>
    <property type="match status" value="1"/>
</dbReference>
<feature type="transmembrane region" description="Helical" evidence="15">
    <location>
        <begin position="168"/>
        <end position="190"/>
    </location>
</feature>
<comment type="similarity">
    <text evidence="16">Belongs to the AAA ATPase family.</text>
</comment>
<comment type="subcellular location">
    <subcellularLocation>
        <location evidence="15">Cell membrane</location>
        <topology evidence="15">Multi-pass membrane protein</topology>
        <orientation evidence="15">Cytoplasmic side</orientation>
    </subcellularLocation>
    <subcellularLocation>
        <location evidence="1">Membrane</location>
    </subcellularLocation>
</comment>
<evidence type="ECO:0000256" key="17">
    <source>
        <dbReference type="SAM" id="MobiDB-lite"/>
    </source>
</evidence>
<dbReference type="Gene3D" id="3.40.50.300">
    <property type="entry name" value="P-loop containing nucleotide triphosphate hydrolases"/>
    <property type="match status" value="1"/>
</dbReference>
<reference evidence="20" key="1">
    <citation type="submission" date="2017-06" db="EMBL/GenBank/DDBJ databases">
        <authorList>
            <person name="Varghese N."/>
            <person name="Submissions S."/>
        </authorList>
    </citation>
    <scope>NUCLEOTIDE SEQUENCE [LARGE SCALE GENOMIC DNA]</scope>
    <source>
        <strain evidence="20">DSM 45423</strain>
    </source>
</reference>
<dbReference type="FunFam" id="1.20.58.760:FF:000001">
    <property type="entry name" value="ATP-dependent zinc metalloprotease FtsH"/>
    <property type="match status" value="1"/>
</dbReference>
<dbReference type="Gene3D" id="1.10.8.60">
    <property type="match status" value="1"/>
</dbReference>
<evidence type="ECO:0000256" key="16">
    <source>
        <dbReference type="RuleBase" id="RU003651"/>
    </source>
</evidence>
<keyword evidence="11 15" id="KW-1133">Transmembrane helix</keyword>
<dbReference type="Pfam" id="PF01434">
    <property type="entry name" value="Peptidase_M41"/>
    <property type="match status" value="1"/>
</dbReference>
<dbReference type="InterPro" id="IPR003959">
    <property type="entry name" value="ATPase_AAA_core"/>
</dbReference>
<keyword evidence="10 15" id="KW-0067">ATP-binding</keyword>
<comment type="subunit">
    <text evidence="15">Homohexamer.</text>
</comment>
<dbReference type="GO" id="GO:0005886">
    <property type="term" value="C:plasma membrane"/>
    <property type="evidence" value="ECO:0007669"/>
    <property type="project" value="UniProtKB-SubCell"/>
</dbReference>
<feature type="binding site" evidence="15">
    <location>
        <begin position="264"/>
        <end position="271"/>
    </location>
    <ligand>
        <name>ATP</name>
        <dbReference type="ChEBI" id="CHEBI:30616"/>
    </ligand>
</feature>
<dbReference type="OrthoDB" id="9809379at2"/>
<dbReference type="Proteomes" id="UP000198386">
    <property type="component" value="Unassembled WGS sequence"/>
</dbReference>
<feature type="binding site" evidence="15">
    <location>
        <position position="562"/>
    </location>
    <ligand>
        <name>Zn(2+)</name>
        <dbReference type="ChEBI" id="CHEBI:29105"/>
        <note>catalytic</note>
    </ligand>
</feature>
<evidence type="ECO:0000256" key="7">
    <source>
        <dbReference type="ARBA" id="ARBA00022741"/>
    </source>
</evidence>
<dbReference type="InterPro" id="IPR003593">
    <property type="entry name" value="AAA+_ATPase"/>
</dbReference>
<evidence type="ECO:0000256" key="14">
    <source>
        <dbReference type="ARBA" id="ARBA00061570"/>
    </source>
</evidence>
<accession>A0A239DJM9</accession>
<dbReference type="GO" id="GO:0005524">
    <property type="term" value="F:ATP binding"/>
    <property type="evidence" value="ECO:0007669"/>
    <property type="project" value="UniProtKB-UniRule"/>
</dbReference>
<dbReference type="InterPro" id="IPR011546">
    <property type="entry name" value="Pept_M41_FtsH_extracell"/>
</dbReference>
<feature type="compositionally biased region" description="Basic and acidic residues" evidence="17">
    <location>
        <begin position="45"/>
        <end position="54"/>
    </location>
</feature>
<organism evidence="19 20">
    <name type="scientific">Geodermatophilus saharensis</name>
    <dbReference type="NCBI Taxonomy" id="1137994"/>
    <lineage>
        <taxon>Bacteria</taxon>
        <taxon>Bacillati</taxon>
        <taxon>Actinomycetota</taxon>
        <taxon>Actinomycetes</taxon>
        <taxon>Geodermatophilales</taxon>
        <taxon>Geodermatophilaceae</taxon>
        <taxon>Geodermatophilus</taxon>
    </lineage>
</organism>
<evidence type="ECO:0000313" key="19">
    <source>
        <dbReference type="EMBL" id="SNS32068.1"/>
    </source>
</evidence>
<feature type="active site" evidence="15">
    <location>
        <position position="487"/>
    </location>
</feature>
<comment type="cofactor">
    <cofactor evidence="15">
        <name>Zn(2+)</name>
        <dbReference type="ChEBI" id="CHEBI:29105"/>
    </cofactor>
    <text evidence="15">Binds 1 zinc ion per subunit.</text>
</comment>
<feature type="binding site" evidence="15">
    <location>
        <position position="490"/>
    </location>
    <ligand>
        <name>Zn(2+)</name>
        <dbReference type="ChEBI" id="CHEBI:29105"/>
        <note>catalytic</note>
    </ligand>
</feature>
<dbReference type="CDD" id="cd19501">
    <property type="entry name" value="RecA-like_FtsH"/>
    <property type="match status" value="1"/>
</dbReference>
<dbReference type="AlphaFoldDB" id="A0A239DJM9"/>
<dbReference type="EC" id="3.4.24.-" evidence="15"/>
<dbReference type="HAMAP" id="MF_01458">
    <property type="entry name" value="FtsH"/>
    <property type="match status" value="1"/>
</dbReference>
<dbReference type="GO" id="GO:0004222">
    <property type="term" value="F:metalloendopeptidase activity"/>
    <property type="evidence" value="ECO:0007669"/>
    <property type="project" value="InterPro"/>
</dbReference>
<dbReference type="InterPro" id="IPR041569">
    <property type="entry name" value="AAA_lid_3"/>
</dbReference>
<evidence type="ECO:0000256" key="3">
    <source>
        <dbReference type="ARBA" id="ARBA00022475"/>
    </source>
</evidence>
<keyword evidence="12 15" id="KW-0482">Metalloprotease</keyword>
<feature type="region of interest" description="Disordered" evidence="17">
    <location>
        <begin position="660"/>
        <end position="697"/>
    </location>
</feature>
<evidence type="ECO:0000256" key="11">
    <source>
        <dbReference type="ARBA" id="ARBA00022989"/>
    </source>
</evidence>
<evidence type="ECO:0000256" key="10">
    <source>
        <dbReference type="ARBA" id="ARBA00022840"/>
    </source>
</evidence>
<evidence type="ECO:0000259" key="18">
    <source>
        <dbReference type="SMART" id="SM00382"/>
    </source>
</evidence>
<dbReference type="Gene3D" id="3.30.720.210">
    <property type="match status" value="1"/>
</dbReference>
<comment type="similarity">
    <text evidence="2 15">In the C-terminal section; belongs to the peptidase M41 family.</text>
</comment>
<dbReference type="PROSITE" id="PS00674">
    <property type="entry name" value="AAA"/>
    <property type="match status" value="1"/>
</dbReference>
<feature type="compositionally biased region" description="Low complexity" evidence="17">
    <location>
        <begin position="660"/>
        <end position="678"/>
    </location>
</feature>
<dbReference type="Pfam" id="PF00004">
    <property type="entry name" value="AAA"/>
    <property type="match status" value="1"/>
</dbReference>
<evidence type="ECO:0000256" key="5">
    <source>
        <dbReference type="ARBA" id="ARBA00022692"/>
    </source>
</evidence>
<feature type="domain" description="AAA+ ATPase" evidence="18">
    <location>
        <begin position="256"/>
        <end position="396"/>
    </location>
</feature>
<keyword evidence="9 15" id="KW-0862">Zinc</keyword>
<keyword evidence="13 15" id="KW-0472">Membrane</keyword>
<evidence type="ECO:0000256" key="12">
    <source>
        <dbReference type="ARBA" id="ARBA00023049"/>
    </source>
</evidence>
<keyword evidence="8 15" id="KW-0378">Hydrolase</keyword>
<evidence type="ECO:0000256" key="1">
    <source>
        <dbReference type="ARBA" id="ARBA00004370"/>
    </source>
</evidence>
<keyword evidence="19" id="KW-0132">Cell division</keyword>
<keyword evidence="19" id="KW-0131">Cell cycle</keyword>
<dbReference type="EMBL" id="FZOH01000003">
    <property type="protein sequence ID" value="SNS32068.1"/>
    <property type="molecule type" value="Genomic_DNA"/>
</dbReference>
<keyword evidence="3 15" id="KW-1003">Cell membrane</keyword>
<dbReference type="InterPro" id="IPR005936">
    <property type="entry name" value="FtsH"/>
</dbReference>
<dbReference type="Pfam" id="PF17862">
    <property type="entry name" value="AAA_lid_3"/>
    <property type="match status" value="1"/>
</dbReference>
<dbReference type="FunFam" id="3.40.50.300:FF:000001">
    <property type="entry name" value="ATP-dependent zinc metalloprotease FtsH"/>
    <property type="match status" value="1"/>
</dbReference>
<evidence type="ECO:0000256" key="15">
    <source>
        <dbReference type="HAMAP-Rule" id="MF_01458"/>
    </source>
</evidence>
<keyword evidence="5 15" id="KW-0812">Transmembrane</keyword>
<gene>
    <name evidence="15" type="primary">ftsH</name>
    <name evidence="19" type="ORF">SAMN04488107_2191</name>
</gene>
<dbReference type="PANTHER" id="PTHR23076:SF97">
    <property type="entry name" value="ATP-DEPENDENT ZINC METALLOPROTEASE YME1L1"/>
    <property type="match status" value="1"/>
</dbReference>
<comment type="function">
    <text evidence="15">Acts as a processive, ATP-dependent zinc metallopeptidase for both cytoplasmic and membrane proteins. Plays a role in the quality control of integral membrane proteins.</text>
</comment>
<feature type="region of interest" description="Disordered" evidence="17">
    <location>
        <begin position="1"/>
        <end position="54"/>
    </location>
</feature>
<dbReference type="PANTHER" id="PTHR23076">
    <property type="entry name" value="METALLOPROTEASE M41 FTSH"/>
    <property type="match status" value="1"/>
</dbReference>
<evidence type="ECO:0000313" key="20">
    <source>
        <dbReference type="Proteomes" id="UP000198386"/>
    </source>
</evidence>
<dbReference type="Pfam" id="PF06480">
    <property type="entry name" value="FtsH_ext"/>
    <property type="match status" value="1"/>
</dbReference>
<protein>
    <recommendedName>
        <fullName evidence="15">ATP-dependent zinc metalloprotease FtsH</fullName>
        <ecNumber evidence="15">3.4.24.-</ecNumber>
    </recommendedName>
</protein>
<evidence type="ECO:0000256" key="8">
    <source>
        <dbReference type="ARBA" id="ARBA00022801"/>
    </source>
</evidence>
<dbReference type="GO" id="GO:0051301">
    <property type="term" value="P:cell division"/>
    <property type="evidence" value="ECO:0007669"/>
    <property type="project" value="UniProtKB-KW"/>
</dbReference>
<dbReference type="InterPro" id="IPR027417">
    <property type="entry name" value="P-loop_NTPase"/>
</dbReference>
<dbReference type="InterPro" id="IPR000642">
    <property type="entry name" value="Peptidase_M41"/>
</dbReference>
<feature type="compositionally biased region" description="Pro residues" evidence="17">
    <location>
        <begin position="679"/>
        <end position="688"/>
    </location>
</feature>
<dbReference type="RefSeq" id="WP_089403873.1">
    <property type="nucleotide sequence ID" value="NZ_FZOH01000003.1"/>
</dbReference>
<keyword evidence="7 15" id="KW-0547">Nucleotide-binding</keyword>
<dbReference type="SUPFAM" id="SSF140990">
    <property type="entry name" value="FtsH protease domain-like"/>
    <property type="match status" value="1"/>
</dbReference>
<dbReference type="InterPro" id="IPR003960">
    <property type="entry name" value="ATPase_AAA_CS"/>
</dbReference>
<name>A0A239DJM9_9ACTN</name>
<proteinExistence type="inferred from homology"/>
<keyword evidence="4 15" id="KW-0645">Protease</keyword>
<dbReference type="GO" id="GO:0006508">
    <property type="term" value="P:proteolysis"/>
    <property type="evidence" value="ECO:0007669"/>
    <property type="project" value="UniProtKB-KW"/>
</dbReference>
<dbReference type="GO" id="GO:0008270">
    <property type="term" value="F:zinc ion binding"/>
    <property type="evidence" value="ECO:0007669"/>
    <property type="project" value="UniProtKB-UniRule"/>
</dbReference>
<evidence type="ECO:0000256" key="2">
    <source>
        <dbReference type="ARBA" id="ARBA00010044"/>
    </source>
</evidence>
<sequence>MASATTPGEPVAPQDDGGRRRGLWARLRGREDGTPHRPAPWRVEGMPEDRGRTDGQRPRLGWFWWLVLAALVANWVIAAVAMGPAPRAEVPYTFFTAQVSAGNVASVTSTDETIDGRFTTAVDPPGPEDSAERFTTQRPSFATDDLLSALEAQSVTVDARPPDAGPPLWVQVVVGFGPTLLLVGLLLWFLRRRAASGAGGALGGFGRSRATLYRPDSGRRTTFADVAGIDEVEHEVSEIVDFLRDPGRYSRLGARIPRGVLLSGPPGTGKTLLARAVAGEAGVPFFSISASEFIEAIVGVGASRVRDLFTQAKKVAPAIVFIDELDAIGRARGGAGVTGGVDEREQTLNQVLTEMDGFQGNEGVVVLAATNRPEILDPALLRPGRFDRRVTVGAPDRAGRLAILRVHTRGVPLDPDVDLAAVAAATPGMVGADLANLVNEAALLAAKHRRDTVTGADLGEALEKTVLGTVRGIVLSPEEKLSTAYHESGHALLGMLTPGADPVRRVTIIPRGQALGVTVQTPEGDRYGYSARYLRGRIVGALGGRAAEEVVYGDVTTGAENDLEQVTRIARQMVGRWGMSAAVGPVAVLPASGEQPFGLDGVAPATRELVDVEVRRLVEECYAEALATLSGNRERLDRLAHVLLERETLEADEAYAAAGLTPATAPATDPAAAARGEAPPAPRAPGPPQDVAAAPAR</sequence>
<comment type="similarity">
    <text evidence="14 15">In the central section; belongs to the AAA ATPase family.</text>
</comment>
<evidence type="ECO:0000256" key="4">
    <source>
        <dbReference type="ARBA" id="ARBA00022670"/>
    </source>
</evidence>
<dbReference type="GO" id="GO:0016887">
    <property type="term" value="F:ATP hydrolysis activity"/>
    <property type="evidence" value="ECO:0007669"/>
    <property type="project" value="UniProtKB-UniRule"/>
</dbReference>